<reference evidence="1 2" key="1">
    <citation type="submission" date="2018-03" db="EMBL/GenBank/DDBJ databases">
        <authorList>
            <person name="Keele B.F."/>
        </authorList>
    </citation>
    <scope>NUCLEOTIDE SEQUENCE [LARGE SCALE GENOMIC DNA]</scope>
    <source>
        <strain evidence="1">ZCTH4_d</strain>
    </source>
</reference>
<dbReference type="EMBL" id="QEWE01000011">
    <property type="protein sequence ID" value="REJ30221.1"/>
    <property type="molecule type" value="Genomic_DNA"/>
</dbReference>
<dbReference type="AlphaFoldDB" id="A0A3E0K6V5"/>
<dbReference type="Proteomes" id="UP000257014">
    <property type="component" value="Unassembled WGS sequence"/>
</dbReference>
<accession>A0A3E0K6V5</accession>
<name>A0A3E0K6V5_9BACI</name>
<comment type="caution">
    <text evidence="1">The sequence shown here is derived from an EMBL/GenBank/DDBJ whole genome shotgun (WGS) entry which is preliminary data.</text>
</comment>
<evidence type="ECO:0000313" key="1">
    <source>
        <dbReference type="EMBL" id="REJ30221.1"/>
    </source>
</evidence>
<organism evidence="1 2">
    <name type="scientific">Caldibacillus debilis</name>
    <dbReference type="NCBI Taxonomy" id="301148"/>
    <lineage>
        <taxon>Bacteria</taxon>
        <taxon>Bacillati</taxon>
        <taxon>Bacillota</taxon>
        <taxon>Bacilli</taxon>
        <taxon>Bacillales</taxon>
        <taxon>Bacillaceae</taxon>
        <taxon>Caldibacillus</taxon>
    </lineage>
</organism>
<gene>
    <name evidence="1" type="ORF">C6P37_03655</name>
</gene>
<proteinExistence type="predicted"/>
<sequence>MVSYAVQVFFAATDRKEEKGPAGRSPDPLAGGIGAVRSPFYFRKVSLWSFCLFLSLRGDTIG</sequence>
<evidence type="ECO:0000313" key="2">
    <source>
        <dbReference type="Proteomes" id="UP000257014"/>
    </source>
</evidence>
<protein>
    <submittedName>
        <fullName evidence="1">Uncharacterized protein</fullName>
    </submittedName>
</protein>